<feature type="domain" description="D-isomer specific 2-hydroxyacid dehydrogenase NAD-binding" evidence="6">
    <location>
        <begin position="106"/>
        <end position="286"/>
    </location>
</feature>
<dbReference type="RefSeq" id="WP_289414144.1">
    <property type="nucleotide sequence ID" value="NZ_JAQIBD010000003.1"/>
</dbReference>
<reference evidence="7" key="1">
    <citation type="submission" date="2023-01" db="EMBL/GenBank/DDBJ databases">
        <title>Sulfurovum sp. zt1-1 genome assembly.</title>
        <authorList>
            <person name="Wang J."/>
        </authorList>
    </citation>
    <scope>NUCLEOTIDE SEQUENCE</scope>
    <source>
        <strain evidence="7">Zt1-1</strain>
    </source>
</reference>
<dbReference type="EMBL" id="JAQIBD010000003">
    <property type="protein sequence ID" value="MDM5272347.1"/>
    <property type="molecule type" value="Genomic_DNA"/>
</dbReference>
<protein>
    <submittedName>
        <fullName evidence="7">D-2-hydroxyacid dehydrogenase</fullName>
    </submittedName>
</protein>
<dbReference type="CDD" id="cd12162">
    <property type="entry name" value="2-Hacid_dh_4"/>
    <property type="match status" value="1"/>
</dbReference>
<sequence length="313" mass="34484">MNIVILDAKTLGNDLDLSVLDQFGKVVRYETTDPSETYERIRNATIVITNKVVISKLHMQRCPLLKLICIAATGTNNVDLDAAAQIGIKVKNVAGYSTQSVVQHTFAMALYLLEKMAYYDNSVKSQEWSRSGLFTDVSHPFFEIAGKNWGIIGLGEIGKGVAQVAEAFGAKVSYYSTSGKNTDTCYTQQSLEELLSTCEIISIHAPLNEQTKNLINAENLKLLKEESILINVGRGGIINEADLAKELDSRTIYAGLDVVEKEPIPTDNPLLHIEAQERLLITPHIAWTSKEARVKLLEGIVGNISTFLNKELS</sequence>
<dbReference type="SUPFAM" id="SSF52283">
    <property type="entry name" value="Formate/glycerate dehydrogenase catalytic domain-like"/>
    <property type="match status" value="1"/>
</dbReference>
<dbReference type="InterPro" id="IPR006139">
    <property type="entry name" value="D-isomer_2_OHA_DH_cat_dom"/>
</dbReference>
<evidence type="ECO:0000256" key="3">
    <source>
        <dbReference type="ARBA" id="ARBA00023027"/>
    </source>
</evidence>
<evidence type="ECO:0000256" key="2">
    <source>
        <dbReference type="ARBA" id="ARBA00023002"/>
    </source>
</evidence>
<evidence type="ECO:0000259" key="6">
    <source>
        <dbReference type="Pfam" id="PF02826"/>
    </source>
</evidence>
<evidence type="ECO:0000259" key="5">
    <source>
        <dbReference type="Pfam" id="PF00389"/>
    </source>
</evidence>
<evidence type="ECO:0000256" key="1">
    <source>
        <dbReference type="ARBA" id="ARBA00005854"/>
    </source>
</evidence>
<evidence type="ECO:0000256" key="4">
    <source>
        <dbReference type="RuleBase" id="RU003719"/>
    </source>
</evidence>
<keyword evidence="2 4" id="KW-0560">Oxidoreductase</keyword>
<comment type="similarity">
    <text evidence="1 4">Belongs to the D-isomer specific 2-hydroxyacid dehydrogenase family.</text>
</comment>
<name>A0ABT7QZZ3_9BACT</name>
<dbReference type="InterPro" id="IPR036291">
    <property type="entry name" value="NAD(P)-bd_dom_sf"/>
</dbReference>
<proteinExistence type="inferred from homology"/>
<keyword evidence="3" id="KW-0520">NAD</keyword>
<gene>
    <name evidence="7" type="ORF">PGH07_09145</name>
</gene>
<dbReference type="Pfam" id="PF00389">
    <property type="entry name" value="2-Hacid_dh"/>
    <property type="match status" value="1"/>
</dbReference>
<organism evidence="7 8">
    <name type="scientific">Sulfurovum zhangzhouensis</name>
    <dbReference type="NCBI Taxonomy" id="3019067"/>
    <lineage>
        <taxon>Bacteria</taxon>
        <taxon>Pseudomonadati</taxon>
        <taxon>Campylobacterota</taxon>
        <taxon>Epsilonproteobacteria</taxon>
        <taxon>Campylobacterales</taxon>
        <taxon>Sulfurovaceae</taxon>
        <taxon>Sulfurovum</taxon>
    </lineage>
</organism>
<keyword evidence="8" id="KW-1185">Reference proteome</keyword>
<dbReference type="NCBIfam" id="NF006263">
    <property type="entry name" value="PRK08410.1"/>
    <property type="match status" value="1"/>
</dbReference>
<evidence type="ECO:0000313" key="7">
    <source>
        <dbReference type="EMBL" id="MDM5272347.1"/>
    </source>
</evidence>
<evidence type="ECO:0000313" key="8">
    <source>
        <dbReference type="Proteomes" id="UP001169069"/>
    </source>
</evidence>
<dbReference type="InterPro" id="IPR006140">
    <property type="entry name" value="D-isomer_DH_NAD-bd"/>
</dbReference>
<feature type="domain" description="D-isomer specific 2-hydroxyacid dehydrogenase catalytic" evidence="5">
    <location>
        <begin position="15"/>
        <end position="310"/>
    </location>
</feature>
<dbReference type="InterPro" id="IPR050418">
    <property type="entry name" value="D-iso_2-hydroxyacid_DH_PdxB"/>
</dbReference>
<dbReference type="PANTHER" id="PTHR43761:SF1">
    <property type="entry name" value="D-ISOMER SPECIFIC 2-HYDROXYACID DEHYDROGENASE CATALYTIC DOMAIN-CONTAINING PROTEIN-RELATED"/>
    <property type="match status" value="1"/>
</dbReference>
<comment type="caution">
    <text evidence="7">The sequence shown here is derived from an EMBL/GenBank/DDBJ whole genome shotgun (WGS) entry which is preliminary data.</text>
</comment>
<dbReference type="Proteomes" id="UP001169069">
    <property type="component" value="Unassembled WGS sequence"/>
</dbReference>
<dbReference type="Pfam" id="PF02826">
    <property type="entry name" value="2-Hacid_dh_C"/>
    <property type="match status" value="1"/>
</dbReference>
<dbReference type="SUPFAM" id="SSF51735">
    <property type="entry name" value="NAD(P)-binding Rossmann-fold domains"/>
    <property type="match status" value="1"/>
</dbReference>
<dbReference type="Gene3D" id="3.40.50.720">
    <property type="entry name" value="NAD(P)-binding Rossmann-like Domain"/>
    <property type="match status" value="2"/>
</dbReference>
<dbReference type="PANTHER" id="PTHR43761">
    <property type="entry name" value="D-ISOMER SPECIFIC 2-HYDROXYACID DEHYDROGENASE FAMILY PROTEIN (AFU_ORTHOLOGUE AFUA_1G13630)"/>
    <property type="match status" value="1"/>
</dbReference>
<accession>A0ABT7QZZ3</accession>